<dbReference type="Pfam" id="PF00583">
    <property type="entry name" value="Acetyltransf_1"/>
    <property type="match status" value="1"/>
</dbReference>
<dbReference type="AlphaFoldDB" id="A0A916U2V3"/>
<name>A0A916U2V3_9ACTN</name>
<dbReference type="Proteomes" id="UP000641514">
    <property type="component" value="Unassembled WGS sequence"/>
</dbReference>
<dbReference type="GO" id="GO:0008080">
    <property type="term" value="F:N-acetyltransferase activity"/>
    <property type="evidence" value="ECO:0007669"/>
    <property type="project" value="InterPro"/>
</dbReference>
<dbReference type="InterPro" id="IPR000182">
    <property type="entry name" value="GNAT_dom"/>
</dbReference>
<dbReference type="PANTHER" id="PTHR13947">
    <property type="entry name" value="GNAT FAMILY N-ACETYLTRANSFERASE"/>
    <property type="match status" value="1"/>
</dbReference>
<dbReference type="RefSeq" id="WP_188670618.1">
    <property type="nucleotide sequence ID" value="NZ_BMJH01000001.1"/>
</dbReference>
<reference evidence="3" key="1">
    <citation type="journal article" date="2014" name="Int. J. Syst. Evol. Microbiol.">
        <title>Complete genome sequence of Corynebacterium casei LMG S-19264T (=DSM 44701T), isolated from a smear-ripened cheese.</title>
        <authorList>
            <consortium name="US DOE Joint Genome Institute (JGI-PGF)"/>
            <person name="Walter F."/>
            <person name="Albersmeier A."/>
            <person name="Kalinowski J."/>
            <person name="Ruckert C."/>
        </authorList>
    </citation>
    <scope>NUCLEOTIDE SEQUENCE</scope>
    <source>
        <strain evidence="3">CGMCC 1.15478</strain>
    </source>
</reference>
<dbReference type="InterPro" id="IPR016181">
    <property type="entry name" value="Acyl_CoA_acyltransferase"/>
</dbReference>
<dbReference type="Gene3D" id="3.40.630.30">
    <property type="match status" value="1"/>
</dbReference>
<accession>A0A916U2V3</accession>
<keyword evidence="1" id="KW-0808">Transferase</keyword>
<reference evidence="3" key="2">
    <citation type="submission" date="2020-09" db="EMBL/GenBank/DDBJ databases">
        <authorList>
            <person name="Sun Q."/>
            <person name="Zhou Y."/>
        </authorList>
    </citation>
    <scope>NUCLEOTIDE SEQUENCE</scope>
    <source>
        <strain evidence="3">CGMCC 1.15478</strain>
    </source>
</reference>
<evidence type="ECO:0000313" key="4">
    <source>
        <dbReference type="Proteomes" id="UP000641514"/>
    </source>
</evidence>
<feature type="domain" description="N-acetyltransferase" evidence="2">
    <location>
        <begin position="1"/>
        <end position="147"/>
    </location>
</feature>
<dbReference type="InterPro" id="IPR050769">
    <property type="entry name" value="NAT_camello-type"/>
</dbReference>
<dbReference type="EMBL" id="BMJH01000001">
    <property type="protein sequence ID" value="GGC56799.1"/>
    <property type="molecule type" value="Genomic_DNA"/>
</dbReference>
<evidence type="ECO:0000256" key="1">
    <source>
        <dbReference type="ARBA" id="ARBA00022679"/>
    </source>
</evidence>
<dbReference type="PANTHER" id="PTHR13947:SF37">
    <property type="entry name" value="LD18367P"/>
    <property type="match status" value="1"/>
</dbReference>
<organism evidence="3 4">
    <name type="scientific">Hoyosella rhizosphaerae</name>
    <dbReference type="NCBI Taxonomy" id="1755582"/>
    <lineage>
        <taxon>Bacteria</taxon>
        <taxon>Bacillati</taxon>
        <taxon>Actinomycetota</taxon>
        <taxon>Actinomycetes</taxon>
        <taxon>Mycobacteriales</taxon>
        <taxon>Hoyosellaceae</taxon>
        <taxon>Hoyosella</taxon>
    </lineage>
</organism>
<evidence type="ECO:0000259" key="2">
    <source>
        <dbReference type="PROSITE" id="PS51186"/>
    </source>
</evidence>
<evidence type="ECO:0000313" key="3">
    <source>
        <dbReference type="EMBL" id="GGC56799.1"/>
    </source>
</evidence>
<keyword evidence="4" id="KW-1185">Reference proteome</keyword>
<dbReference type="CDD" id="cd04301">
    <property type="entry name" value="NAT_SF"/>
    <property type="match status" value="1"/>
</dbReference>
<sequence>MIRLGCPRDVAALRWEWAKEWHGVLGSKPDEAFVDAVDRWMSGPRTVWTAYHAGDAVGMVCLTHFERMPSPAVLASGSWGYLGQLYVRATARGMGLGSALVGQVLAEAEKRAYSKVVLSPSEESVPLYLRCGFTDDHGMLIWRRSQT</sequence>
<proteinExistence type="predicted"/>
<gene>
    <name evidence="3" type="ORF">GCM10011410_06580</name>
</gene>
<comment type="caution">
    <text evidence="3">The sequence shown here is derived from an EMBL/GenBank/DDBJ whole genome shotgun (WGS) entry which is preliminary data.</text>
</comment>
<dbReference type="SUPFAM" id="SSF55729">
    <property type="entry name" value="Acyl-CoA N-acyltransferases (Nat)"/>
    <property type="match status" value="1"/>
</dbReference>
<protein>
    <recommendedName>
        <fullName evidence="2">N-acetyltransferase domain-containing protein</fullName>
    </recommendedName>
</protein>
<dbReference type="PROSITE" id="PS51186">
    <property type="entry name" value="GNAT"/>
    <property type="match status" value="1"/>
</dbReference>